<dbReference type="Gene3D" id="3.30.700.10">
    <property type="entry name" value="Glycoprotein, Type 4 Pilin"/>
    <property type="match status" value="1"/>
</dbReference>
<keyword evidence="1" id="KW-1133">Transmembrane helix</keyword>
<gene>
    <name evidence="2" type="ORF">BKK80_16750</name>
</gene>
<dbReference type="EMBL" id="CP017754">
    <property type="protein sequence ID" value="AOZ07286.1"/>
    <property type="molecule type" value="Genomic_DNA"/>
</dbReference>
<keyword evidence="1" id="KW-0812">Transmembrane</keyword>
<dbReference type="Proteomes" id="UP000177515">
    <property type="component" value="Chromosome 1"/>
</dbReference>
<dbReference type="NCBIfam" id="TIGR02532">
    <property type="entry name" value="IV_pilin_GFxxxE"/>
    <property type="match status" value="1"/>
</dbReference>
<proteinExistence type="predicted"/>
<evidence type="ECO:0000313" key="3">
    <source>
        <dbReference type="Proteomes" id="UP000177515"/>
    </source>
</evidence>
<dbReference type="Pfam" id="PF07963">
    <property type="entry name" value="N_methyl"/>
    <property type="match status" value="1"/>
</dbReference>
<protein>
    <submittedName>
        <fullName evidence="2">Pilus assembly protein PilE</fullName>
    </submittedName>
</protein>
<evidence type="ECO:0000313" key="2">
    <source>
        <dbReference type="EMBL" id="AOZ07286.1"/>
    </source>
</evidence>
<dbReference type="InterPro" id="IPR012902">
    <property type="entry name" value="N_methyl_site"/>
</dbReference>
<feature type="transmembrane region" description="Helical" evidence="1">
    <location>
        <begin position="15"/>
        <end position="40"/>
    </location>
</feature>
<keyword evidence="3" id="KW-1185">Reference proteome</keyword>
<reference evidence="2 3" key="1">
    <citation type="submission" date="2016-10" db="EMBL/GenBank/DDBJ databases">
        <title>Complete genome sequences of three Cupriavidus strains isolated from various Malaysian environments.</title>
        <authorList>
            <person name="Abdullah A.A.-A."/>
            <person name="Shafie N.A.H."/>
            <person name="Lau N.S."/>
        </authorList>
    </citation>
    <scope>NUCLEOTIDE SEQUENCE [LARGE SCALE GENOMIC DNA]</scope>
    <source>
        <strain evidence="2 3">USMAA1020</strain>
    </source>
</reference>
<dbReference type="Pfam" id="PF16732">
    <property type="entry name" value="ComP_DUS"/>
    <property type="match status" value="1"/>
</dbReference>
<name>A0ABN4TLH2_9BURK</name>
<dbReference type="InterPro" id="IPR045584">
    <property type="entry name" value="Pilin-like"/>
</dbReference>
<dbReference type="RefSeq" id="WP_071070256.1">
    <property type="nucleotide sequence ID" value="NZ_CP017754.1"/>
</dbReference>
<keyword evidence="1" id="KW-0472">Membrane</keyword>
<evidence type="ECO:0000256" key="1">
    <source>
        <dbReference type="SAM" id="Phobius"/>
    </source>
</evidence>
<dbReference type="SUPFAM" id="SSF54523">
    <property type="entry name" value="Pili subunits"/>
    <property type="match status" value="1"/>
</dbReference>
<organism evidence="2 3">
    <name type="scientific">Cupriavidus malaysiensis</name>
    <dbReference type="NCBI Taxonomy" id="367825"/>
    <lineage>
        <taxon>Bacteria</taxon>
        <taxon>Pseudomonadati</taxon>
        <taxon>Pseudomonadota</taxon>
        <taxon>Betaproteobacteria</taxon>
        <taxon>Burkholderiales</taxon>
        <taxon>Burkholderiaceae</taxon>
        <taxon>Cupriavidus</taxon>
    </lineage>
</organism>
<dbReference type="InterPro" id="IPR031982">
    <property type="entry name" value="PilE-like"/>
</dbReference>
<accession>A0ABN4TLH2</accession>
<sequence length="156" mass="16378">MRGHPVRPAARPSQAAFTVLELLFALAIVAVLAAIAMPAWQQHIERGRRQEAKAALVAAMLELERHALATASYAAPDAPATVAGQWPRAVPPPPAAARHMLLAAACPQAGIDRCVELHAVPMQADPRCGTLILRSTGEWLVQDGAAGPPQPLPGDC</sequence>